<feature type="domain" description="Radical SAM core" evidence="11">
    <location>
        <begin position="14"/>
        <end position="244"/>
    </location>
</feature>
<proteinExistence type="inferred from homology"/>
<keyword evidence="4 10" id="KW-0004">4Fe-4S</keyword>
<dbReference type="AlphaFoldDB" id="A0A1D3TRI6"/>
<evidence type="ECO:0000256" key="9">
    <source>
        <dbReference type="ARBA" id="ARBA00023014"/>
    </source>
</evidence>
<dbReference type="Gene3D" id="3.20.20.70">
    <property type="entry name" value="Aldolase class I"/>
    <property type="match status" value="1"/>
</dbReference>
<keyword evidence="6 10" id="KW-0479">Metal-binding</keyword>
<comment type="cofactor">
    <cofactor evidence="10">
        <name>[4Fe-4S] cluster</name>
        <dbReference type="ChEBI" id="CHEBI:49883"/>
    </cofactor>
    <text evidence="10">Binds 1 [4Fe-4S] cluster. The cluster is coordinated with 3 cysteines and an exchangeable S-adenosyl-L-methionine.</text>
</comment>
<evidence type="ECO:0000256" key="1">
    <source>
        <dbReference type="ARBA" id="ARBA00003141"/>
    </source>
</evidence>
<dbReference type="GO" id="GO:0043365">
    <property type="term" value="F:[formate-C-acetyltransferase]-activating enzyme activity"/>
    <property type="evidence" value="ECO:0007669"/>
    <property type="project" value="UniProtKB-UniRule"/>
</dbReference>
<dbReference type="PANTHER" id="PTHR30352:SF5">
    <property type="entry name" value="PYRUVATE FORMATE-LYASE 1-ACTIVATING ENZYME"/>
    <property type="match status" value="1"/>
</dbReference>
<dbReference type="GO" id="GO:0046872">
    <property type="term" value="F:metal ion binding"/>
    <property type="evidence" value="ECO:0007669"/>
    <property type="project" value="UniProtKB-UniRule"/>
</dbReference>
<dbReference type="InterPro" id="IPR013785">
    <property type="entry name" value="Aldolase_TIM"/>
</dbReference>
<dbReference type="GO" id="GO:0051539">
    <property type="term" value="F:4 iron, 4 sulfur cluster binding"/>
    <property type="evidence" value="ECO:0007669"/>
    <property type="project" value="UniProtKB-UniRule"/>
</dbReference>
<evidence type="ECO:0000256" key="7">
    <source>
        <dbReference type="ARBA" id="ARBA00023002"/>
    </source>
</evidence>
<keyword evidence="7 10" id="KW-0560">Oxidoreductase</keyword>
<comment type="function">
    <text evidence="1 10">Activation of pyruvate formate-lyase under anaerobic conditions by generation of an organic free radical, using S-adenosylmethionine and reduced flavodoxin as cosubstrates to produce 5'-deoxy-adenosine.</text>
</comment>
<dbReference type="PROSITE" id="PS51918">
    <property type="entry name" value="RADICAL_SAM"/>
    <property type="match status" value="1"/>
</dbReference>
<gene>
    <name evidence="12" type="ORF">SAMN05421730_1004112</name>
</gene>
<dbReference type="SUPFAM" id="SSF102114">
    <property type="entry name" value="Radical SAM enzymes"/>
    <property type="match status" value="1"/>
</dbReference>
<keyword evidence="13" id="KW-1185">Reference proteome</keyword>
<evidence type="ECO:0000313" key="12">
    <source>
        <dbReference type="EMBL" id="SCP96336.1"/>
    </source>
</evidence>
<evidence type="ECO:0000313" key="13">
    <source>
        <dbReference type="Proteomes" id="UP000199315"/>
    </source>
</evidence>
<evidence type="ECO:0000256" key="5">
    <source>
        <dbReference type="ARBA" id="ARBA00022691"/>
    </source>
</evidence>
<dbReference type="Pfam" id="PF04055">
    <property type="entry name" value="Radical_SAM"/>
    <property type="match status" value="1"/>
</dbReference>
<evidence type="ECO:0000256" key="4">
    <source>
        <dbReference type="ARBA" id="ARBA00022485"/>
    </source>
</evidence>
<dbReference type="OrthoDB" id="9782387at2"/>
<keyword evidence="9 10" id="KW-0411">Iron-sulfur</keyword>
<keyword evidence="12" id="KW-0456">Lyase</keyword>
<dbReference type="SFLD" id="SFLDG01066">
    <property type="entry name" value="organic_radical-activating_enz"/>
    <property type="match status" value="1"/>
</dbReference>
<dbReference type="InterPro" id="IPR001989">
    <property type="entry name" value="Radical_activat_CS"/>
</dbReference>
<comment type="subcellular location">
    <subcellularLocation>
        <location evidence="10">Cytoplasm</location>
    </subcellularLocation>
</comment>
<dbReference type="CDD" id="cd01335">
    <property type="entry name" value="Radical_SAM"/>
    <property type="match status" value="1"/>
</dbReference>
<dbReference type="RefSeq" id="WP_091231717.1">
    <property type="nucleotide sequence ID" value="NZ_FMKA01000004.1"/>
</dbReference>
<dbReference type="EMBL" id="FMKA01000004">
    <property type="protein sequence ID" value="SCP96336.1"/>
    <property type="molecule type" value="Genomic_DNA"/>
</dbReference>
<organism evidence="12 13">
    <name type="scientific">Anaerobium acetethylicum</name>
    <dbReference type="NCBI Taxonomy" id="1619234"/>
    <lineage>
        <taxon>Bacteria</taxon>
        <taxon>Bacillati</taxon>
        <taxon>Bacillota</taxon>
        <taxon>Clostridia</taxon>
        <taxon>Lachnospirales</taxon>
        <taxon>Lachnospiraceae</taxon>
        <taxon>Anaerobium</taxon>
    </lineage>
</organism>
<dbReference type="InterPro" id="IPR058240">
    <property type="entry name" value="rSAM_sf"/>
</dbReference>
<dbReference type="NCBIfam" id="TIGR02493">
    <property type="entry name" value="PFLA"/>
    <property type="match status" value="1"/>
</dbReference>
<dbReference type="InterPro" id="IPR012838">
    <property type="entry name" value="PFL1_activating"/>
</dbReference>
<comment type="catalytic activity">
    <reaction evidence="10">
        <text>glycyl-[formate C-acetyltransferase] + reduced [flavodoxin] + S-adenosyl-L-methionine = glycin-2-yl radical-[formate C-acetyltransferase] + semiquinone [flavodoxin] + 5'-deoxyadenosine + L-methionine + H(+)</text>
        <dbReference type="Rhea" id="RHEA:19225"/>
        <dbReference type="Rhea" id="RHEA-COMP:10622"/>
        <dbReference type="Rhea" id="RHEA-COMP:12190"/>
        <dbReference type="Rhea" id="RHEA-COMP:12191"/>
        <dbReference type="Rhea" id="RHEA-COMP:14480"/>
        <dbReference type="ChEBI" id="CHEBI:15378"/>
        <dbReference type="ChEBI" id="CHEBI:17319"/>
        <dbReference type="ChEBI" id="CHEBI:29947"/>
        <dbReference type="ChEBI" id="CHEBI:32722"/>
        <dbReference type="ChEBI" id="CHEBI:57618"/>
        <dbReference type="ChEBI" id="CHEBI:57844"/>
        <dbReference type="ChEBI" id="CHEBI:59789"/>
        <dbReference type="ChEBI" id="CHEBI:140311"/>
        <dbReference type="EC" id="1.97.1.4"/>
    </reaction>
</comment>
<evidence type="ECO:0000256" key="10">
    <source>
        <dbReference type="RuleBase" id="RU362053"/>
    </source>
</evidence>
<dbReference type="InterPro" id="IPR007197">
    <property type="entry name" value="rSAM"/>
</dbReference>
<dbReference type="PROSITE" id="PS01087">
    <property type="entry name" value="RADICAL_ACTIVATING"/>
    <property type="match status" value="1"/>
</dbReference>
<keyword evidence="8 10" id="KW-0408">Iron</keyword>
<dbReference type="InterPro" id="IPR034457">
    <property type="entry name" value="Organic_radical-activating"/>
</dbReference>
<comment type="similarity">
    <text evidence="2 10">Belongs to the organic radical-activating enzymes family.</text>
</comment>
<keyword evidence="5 10" id="KW-0949">S-adenosyl-L-methionine</keyword>
<sequence>MKGYIHSIESFGTVDGPGVRYVVFTQGCPMRCLYCHNPDTWATNIGKQMTVEEILDGYRKNREFYSKTGGITVTGGEPLMQTDFLIELFEAAKKEGIHTCIDTSGITYNEKNAEYIKKLDRLLDSTDLIMLDIKHIDNEEHMKLTGQPNEQILAFAKYLEAKNKPVWIRHVVVPTLTYNRKYLNALGYFIGGLKNIKALDVLPYHSMGKVKYEAMGMDYQLKDVPDMDKNELLTAKAMILAGIRKRRKEMAENFADSEKSE</sequence>
<protein>
    <recommendedName>
        <fullName evidence="3 10">Pyruvate formate-lyase-activating enzyme</fullName>
        <ecNumber evidence="10">1.97.1.4</ecNumber>
    </recommendedName>
</protein>
<dbReference type="Proteomes" id="UP000199315">
    <property type="component" value="Unassembled WGS sequence"/>
</dbReference>
<dbReference type="SFLD" id="SFLDS00029">
    <property type="entry name" value="Radical_SAM"/>
    <property type="match status" value="1"/>
</dbReference>
<accession>A0A1D3TRI6</accession>
<keyword evidence="12" id="KW-0670">Pyruvate</keyword>
<evidence type="ECO:0000256" key="6">
    <source>
        <dbReference type="ARBA" id="ARBA00022723"/>
    </source>
</evidence>
<dbReference type="GO" id="GO:0016829">
    <property type="term" value="F:lyase activity"/>
    <property type="evidence" value="ECO:0007669"/>
    <property type="project" value="UniProtKB-KW"/>
</dbReference>
<evidence type="ECO:0000256" key="2">
    <source>
        <dbReference type="ARBA" id="ARBA00009777"/>
    </source>
</evidence>
<dbReference type="SFLD" id="SFLDG01067">
    <property type="entry name" value="SPASM/twitch_domain_containing"/>
    <property type="match status" value="1"/>
</dbReference>
<dbReference type="STRING" id="1619234.SAMN05421730_1004112"/>
<dbReference type="PIRSF" id="PIRSF000371">
    <property type="entry name" value="PFL_act_enz"/>
    <property type="match status" value="1"/>
</dbReference>
<evidence type="ECO:0000259" key="11">
    <source>
        <dbReference type="PROSITE" id="PS51918"/>
    </source>
</evidence>
<evidence type="ECO:0000256" key="3">
    <source>
        <dbReference type="ARBA" id="ARBA00021356"/>
    </source>
</evidence>
<evidence type="ECO:0000256" key="8">
    <source>
        <dbReference type="ARBA" id="ARBA00023004"/>
    </source>
</evidence>
<dbReference type="EC" id="1.97.1.4" evidence="10"/>
<dbReference type="GO" id="GO:0005737">
    <property type="term" value="C:cytoplasm"/>
    <property type="evidence" value="ECO:0007669"/>
    <property type="project" value="UniProtKB-SubCell"/>
</dbReference>
<keyword evidence="10" id="KW-0963">Cytoplasm</keyword>
<dbReference type="InterPro" id="IPR012839">
    <property type="entry name" value="Organic_radical_activase"/>
</dbReference>
<name>A0A1D3TRI6_9FIRM</name>
<dbReference type="PANTHER" id="PTHR30352">
    <property type="entry name" value="PYRUVATE FORMATE-LYASE-ACTIVATING ENZYME"/>
    <property type="match status" value="1"/>
</dbReference>
<reference evidence="12 13" key="1">
    <citation type="submission" date="2016-09" db="EMBL/GenBank/DDBJ databases">
        <authorList>
            <person name="Capua I."/>
            <person name="De Benedictis P."/>
            <person name="Joannis T."/>
            <person name="Lombin L.H."/>
            <person name="Cattoli G."/>
        </authorList>
    </citation>
    <scope>NUCLEOTIDE SEQUENCE [LARGE SCALE GENOMIC DNA]</scope>
    <source>
        <strain evidence="12 13">GluBS11</strain>
    </source>
</reference>